<dbReference type="PANTHER" id="PTHR10024:SF369">
    <property type="entry name" value="FI18813P1"/>
    <property type="match status" value="1"/>
</dbReference>
<name>A0ABY6JZ69_9ARAC</name>
<protein>
    <submittedName>
        <fullName evidence="4">SYT11</fullName>
    </submittedName>
</protein>
<gene>
    <name evidence="4" type="ORF">LAZ67_1005285</name>
</gene>
<evidence type="ECO:0000256" key="1">
    <source>
        <dbReference type="SAM" id="MobiDB-lite"/>
    </source>
</evidence>
<dbReference type="Gene3D" id="2.60.40.150">
    <property type="entry name" value="C2 domain"/>
    <property type="match status" value="2"/>
</dbReference>
<feature type="region of interest" description="Disordered" evidence="1">
    <location>
        <begin position="45"/>
        <end position="70"/>
    </location>
</feature>
<dbReference type="SUPFAM" id="SSF49562">
    <property type="entry name" value="C2 domain (Calcium/lipid-binding domain, CaLB)"/>
    <property type="match status" value="2"/>
</dbReference>
<dbReference type="Pfam" id="PF00168">
    <property type="entry name" value="C2"/>
    <property type="match status" value="2"/>
</dbReference>
<dbReference type="InterPro" id="IPR000008">
    <property type="entry name" value="C2_dom"/>
</dbReference>
<organism evidence="4 5">
    <name type="scientific">Cordylochernes scorpioides</name>
    <dbReference type="NCBI Taxonomy" id="51811"/>
    <lineage>
        <taxon>Eukaryota</taxon>
        <taxon>Metazoa</taxon>
        <taxon>Ecdysozoa</taxon>
        <taxon>Arthropoda</taxon>
        <taxon>Chelicerata</taxon>
        <taxon>Arachnida</taxon>
        <taxon>Pseudoscorpiones</taxon>
        <taxon>Cheliferoidea</taxon>
        <taxon>Chernetidae</taxon>
        <taxon>Cordylochernes</taxon>
    </lineage>
</organism>
<proteinExistence type="predicted"/>
<reference evidence="4 5" key="1">
    <citation type="submission" date="2022-01" db="EMBL/GenBank/DDBJ databases">
        <title>A chromosomal length assembly of Cordylochernes scorpioides.</title>
        <authorList>
            <person name="Zeh D."/>
            <person name="Zeh J."/>
        </authorList>
    </citation>
    <scope>NUCLEOTIDE SEQUENCE [LARGE SCALE GENOMIC DNA]</scope>
    <source>
        <strain evidence="4">IN4F17</strain>
        <tissue evidence="4">Whole Body</tissue>
    </source>
</reference>
<dbReference type="PROSITE" id="PS50004">
    <property type="entry name" value="C2"/>
    <property type="match status" value="2"/>
</dbReference>
<feature type="domain" description="C2" evidence="3">
    <location>
        <begin position="106"/>
        <end position="222"/>
    </location>
</feature>
<dbReference type="PANTHER" id="PTHR10024">
    <property type="entry name" value="SYNAPTOTAGMIN"/>
    <property type="match status" value="1"/>
</dbReference>
<evidence type="ECO:0000313" key="5">
    <source>
        <dbReference type="Proteomes" id="UP001235939"/>
    </source>
</evidence>
<sequence length="419" mass="46375">MYFCYTPERYVSSATLVGICLGSVVFLLIAAAVGLYVYGRRFRGAGGQGGKTRSSAPVAARRGTTRGSPPATLEVGQTTTVLVEHERVEPCPPRPVPLPPSPLAAHLGQLHFKLRYDTQRMSLQVTVLRCAGLPPDCDPYVKLQLLPDKIHRVKTRVLRKTSNPAYEEDFTFYGLSPNQFQATTLHFVVLSFDRYSRDDVIGEVVVPLRGMSPPAAPLVLCQDICPRAIKSYKTLIPEVRRDSGLGNPNQFHGNDAQELMVKNQGRGELLVSLCYQPGSSRLTVVVLKAQGLPRMDLTGACDPDHKRYVPDPYVKLYLLYHGQRIAKKKTHVKRRTTTPVFNESFIFEVPYQGPGATGGPLAGLGLELLVLDRDRVTKNEVVGRVELGPHAPSPAARQHWTEAAESPRRQIAEWHRLGE</sequence>
<keyword evidence="2" id="KW-1133">Transmembrane helix</keyword>
<dbReference type="InterPro" id="IPR035892">
    <property type="entry name" value="C2_domain_sf"/>
</dbReference>
<keyword evidence="2" id="KW-0472">Membrane</keyword>
<dbReference type="Proteomes" id="UP001235939">
    <property type="component" value="Chromosome 01"/>
</dbReference>
<accession>A0ABY6JZ69</accession>
<evidence type="ECO:0000313" key="4">
    <source>
        <dbReference type="EMBL" id="UYV61555.1"/>
    </source>
</evidence>
<feature type="domain" description="C2" evidence="3">
    <location>
        <begin position="265"/>
        <end position="415"/>
    </location>
</feature>
<dbReference type="SMART" id="SM00239">
    <property type="entry name" value="C2"/>
    <property type="match status" value="2"/>
</dbReference>
<feature type="transmembrane region" description="Helical" evidence="2">
    <location>
        <begin position="16"/>
        <end position="38"/>
    </location>
</feature>
<evidence type="ECO:0000256" key="2">
    <source>
        <dbReference type="SAM" id="Phobius"/>
    </source>
</evidence>
<keyword evidence="2" id="KW-0812">Transmembrane</keyword>
<keyword evidence="5" id="KW-1185">Reference proteome</keyword>
<dbReference type="EMBL" id="CP092863">
    <property type="protein sequence ID" value="UYV61555.1"/>
    <property type="molecule type" value="Genomic_DNA"/>
</dbReference>
<evidence type="ECO:0000259" key="3">
    <source>
        <dbReference type="PROSITE" id="PS50004"/>
    </source>
</evidence>